<dbReference type="Pfam" id="PF00400">
    <property type="entry name" value="WD40"/>
    <property type="match status" value="3"/>
</dbReference>
<feature type="compositionally biased region" description="Polar residues" evidence="4">
    <location>
        <begin position="896"/>
        <end position="909"/>
    </location>
</feature>
<feature type="region of interest" description="Disordered" evidence="4">
    <location>
        <begin position="818"/>
        <end position="871"/>
    </location>
</feature>
<feature type="repeat" description="WD" evidence="3">
    <location>
        <begin position="553"/>
        <end position="595"/>
    </location>
</feature>
<evidence type="ECO:0000313" key="6">
    <source>
        <dbReference type="Proteomes" id="UP001321749"/>
    </source>
</evidence>
<dbReference type="Gene3D" id="2.130.10.10">
    <property type="entry name" value="YVTN repeat-like/Quinoprotein amine dehydrogenase"/>
    <property type="match status" value="2"/>
</dbReference>
<dbReference type="PROSITE" id="PS50294">
    <property type="entry name" value="WD_REPEATS_REGION"/>
    <property type="match status" value="1"/>
</dbReference>
<dbReference type="SUPFAM" id="SSF50978">
    <property type="entry name" value="WD40 repeat-like"/>
    <property type="match status" value="1"/>
</dbReference>
<sequence>MPSTPALTPEEKEHFLTHGWVKIPGAFTKEQAETITHNVWIRLGMSPDDKSTWTSGRINMPHHKSFDASELCPRAWASILELCGEDRVDPEFRMWRDSLIVNLGTPEGEGKPVRPQDLEGWHVDGDFFIHYLDSPEQGLLVIPLFTDIVPHGGGTIICPEAIPKLAKHLYEHPEGVDPRMCVRTDPEFKQEKNLKWFNDVAKSCTEFVEVTGNVGDVYLLHPLMLHTASDNSLRRVRIITNPPIALKEPMNFDREDGNYSLVEQVTLRALGKERLEGWKITSPTREQVVPMRVKIQEEMKKKELERLKALRGKEEEGEEDQKATAGAQVHPTIRSPAPSNPTVAKMADSDSDDYWVQEPELAPDDPMRAYVPASFGKTSKEANIAAQIEQTRRKVEKPPPPPKKQKKAASDSDSNSDSDSDDSESDEEDSAEKFPITHEIIFKTHERAVTSIALDPAGVRMLSGSLDSNINFHDFSSMTPTTLRAFKSVDPWEANKSASTDSHPIQHVEFSPLSGSVFLCVTAHPQAKIMSRDGALVTEFVKGDMYLRDMNNTKGHVGEIATGTWHPLDQNLCVTAGSDSTLRIWDINNKRSQKEVIVFKSKAAGSAGRTRMTAVAWGAPPSGGNPILVAAALDGSLVMYSGNGPFTRPSGEIRDAHKPDTWTGGIDISSDGRMVVTRGGDGLIKLWDTRKFKTPLVQVEHPTTSDRYPMTNIKYSPTSSSIITGSASGHLHILNPGNLRPEHVTPITPGIPLIVVDWHPKLNQIIAGSANAETHVLYNPKISSRGALEVMSRAPKVRHIDDDPAATTDQSIGMSADSIITPGAMTGNKRSGLTASGKSRDPRRPQVQQITPFMRSQPDEKHISENIPLSRMLHEDPREALLKYADVAKKDPMFTNAWSKTQPVTQYAETSDEEDEGPDKKKVKR</sequence>
<evidence type="ECO:0000313" key="5">
    <source>
        <dbReference type="EMBL" id="KAK4459505.1"/>
    </source>
</evidence>
<feature type="compositionally biased region" description="Polar residues" evidence="4">
    <location>
        <begin position="828"/>
        <end position="837"/>
    </location>
</feature>
<feature type="compositionally biased region" description="Acidic residues" evidence="4">
    <location>
        <begin position="414"/>
        <end position="430"/>
    </location>
</feature>
<feature type="region of interest" description="Disordered" evidence="4">
    <location>
        <begin position="356"/>
        <end position="375"/>
    </location>
</feature>
<evidence type="ECO:0000256" key="3">
    <source>
        <dbReference type="PROSITE-ProRule" id="PRU00221"/>
    </source>
</evidence>
<dbReference type="Gene3D" id="2.60.120.620">
    <property type="entry name" value="q2cbj1_9rhob like domain"/>
    <property type="match status" value="1"/>
</dbReference>
<dbReference type="AlphaFoldDB" id="A0AAV9HFS6"/>
<reference evidence="5" key="2">
    <citation type="submission" date="2023-06" db="EMBL/GenBank/DDBJ databases">
        <authorList>
            <consortium name="Lawrence Berkeley National Laboratory"/>
            <person name="Mondo S.J."/>
            <person name="Hensen N."/>
            <person name="Bonometti L."/>
            <person name="Westerberg I."/>
            <person name="Brannstrom I.O."/>
            <person name="Guillou S."/>
            <person name="Cros-Aarteil S."/>
            <person name="Calhoun S."/>
            <person name="Haridas S."/>
            <person name="Kuo A."/>
            <person name="Pangilinan J."/>
            <person name="Riley R."/>
            <person name="Labutti K."/>
            <person name="Andreopoulos B."/>
            <person name="Lipzen A."/>
            <person name="Chen C."/>
            <person name="Yanf M."/>
            <person name="Daum C."/>
            <person name="Ng V."/>
            <person name="Clum A."/>
            <person name="Steindorff A."/>
            <person name="Ohm R."/>
            <person name="Martin F."/>
            <person name="Silar P."/>
            <person name="Natvig D."/>
            <person name="Lalanne C."/>
            <person name="Gautier V."/>
            <person name="Ament-Velasquez S.L."/>
            <person name="Kruys A."/>
            <person name="Hutchinson M.I."/>
            <person name="Powell A.J."/>
            <person name="Barry K."/>
            <person name="Miller A.N."/>
            <person name="Grigoriev I.V."/>
            <person name="Debuchy R."/>
            <person name="Gladieux P."/>
            <person name="Thoren M.H."/>
            <person name="Johannesson H."/>
        </authorList>
    </citation>
    <scope>NUCLEOTIDE SEQUENCE</scope>
    <source>
        <strain evidence="5">PSN324</strain>
    </source>
</reference>
<evidence type="ECO:0000256" key="2">
    <source>
        <dbReference type="ARBA" id="ARBA00022737"/>
    </source>
</evidence>
<dbReference type="InterPro" id="IPR015943">
    <property type="entry name" value="WD40/YVTN_repeat-like_dom_sf"/>
</dbReference>
<dbReference type="SUPFAM" id="SSF51197">
    <property type="entry name" value="Clavaminate synthase-like"/>
    <property type="match status" value="1"/>
</dbReference>
<dbReference type="PANTHER" id="PTHR16017:SF0">
    <property type="entry name" value="WD REPEAT-CONTAINING PROTEIN 70"/>
    <property type="match status" value="1"/>
</dbReference>
<dbReference type="SMART" id="SM00320">
    <property type="entry name" value="WD40"/>
    <property type="match status" value="4"/>
</dbReference>
<keyword evidence="2" id="KW-0677">Repeat</keyword>
<dbReference type="PROSITE" id="PS00678">
    <property type="entry name" value="WD_REPEATS_1"/>
    <property type="match status" value="1"/>
</dbReference>
<evidence type="ECO:0000256" key="4">
    <source>
        <dbReference type="SAM" id="MobiDB-lite"/>
    </source>
</evidence>
<name>A0AAV9HFS6_9PEZI</name>
<reference evidence="5" key="1">
    <citation type="journal article" date="2023" name="Mol. Phylogenet. Evol.">
        <title>Genome-scale phylogeny and comparative genomics of the fungal order Sordariales.</title>
        <authorList>
            <person name="Hensen N."/>
            <person name="Bonometti L."/>
            <person name="Westerberg I."/>
            <person name="Brannstrom I.O."/>
            <person name="Guillou S."/>
            <person name="Cros-Aarteil S."/>
            <person name="Calhoun S."/>
            <person name="Haridas S."/>
            <person name="Kuo A."/>
            <person name="Mondo S."/>
            <person name="Pangilinan J."/>
            <person name="Riley R."/>
            <person name="LaButti K."/>
            <person name="Andreopoulos B."/>
            <person name="Lipzen A."/>
            <person name="Chen C."/>
            <person name="Yan M."/>
            <person name="Daum C."/>
            <person name="Ng V."/>
            <person name="Clum A."/>
            <person name="Steindorff A."/>
            <person name="Ohm R.A."/>
            <person name="Martin F."/>
            <person name="Silar P."/>
            <person name="Natvig D.O."/>
            <person name="Lalanne C."/>
            <person name="Gautier V."/>
            <person name="Ament-Velasquez S.L."/>
            <person name="Kruys A."/>
            <person name="Hutchinson M.I."/>
            <person name="Powell A.J."/>
            <person name="Barry K."/>
            <person name="Miller A.N."/>
            <person name="Grigoriev I.V."/>
            <person name="Debuchy R."/>
            <person name="Gladieux P."/>
            <person name="Hiltunen Thoren M."/>
            <person name="Johannesson H."/>
        </authorList>
    </citation>
    <scope>NUCLEOTIDE SEQUENCE</scope>
    <source>
        <strain evidence="5">PSN324</strain>
    </source>
</reference>
<feature type="region of interest" description="Disordered" evidence="4">
    <location>
        <begin position="894"/>
        <end position="925"/>
    </location>
</feature>
<dbReference type="InterPro" id="IPR019775">
    <property type="entry name" value="WD40_repeat_CS"/>
</dbReference>
<comment type="caution">
    <text evidence="5">The sequence shown here is derived from an EMBL/GenBank/DDBJ whole genome shotgun (WGS) entry which is preliminary data.</text>
</comment>
<dbReference type="GO" id="GO:0005634">
    <property type="term" value="C:nucleus"/>
    <property type="evidence" value="ECO:0007669"/>
    <property type="project" value="TreeGrafter"/>
</dbReference>
<dbReference type="InterPro" id="IPR001680">
    <property type="entry name" value="WD40_rpt"/>
</dbReference>
<evidence type="ECO:0000256" key="1">
    <source>
        <dbReference type="ARBA" id="ARBA00022574"/>
    </source>
</evidence>
<protein>
    <submittedName>
        <fullName evidence="5">WD40-repeat-containing domain protein</fullName>
    </submittedName>
</protein>
<accession>A0AAV9HFS6</accession>
<dbReference type="InterPro" id="IPR051858">
    <property type="entry name" value="WD_repeat_GAD-1"/>
</dbReference>
<feature type="repeat" description="WD" evidence="3">
    <location>
        <begin position="442"/>
        <end position="483"/>
    </location>
</feature>
<dbReference type="GO" id="GO:0035861">
    <property type="term" value="C:site of double-strand break"/>
    <property type="evidence" value="ECO:0007669"/>
    <property type="project" value="TreeGrafter"/>
</dbReference>
<dbReference type="PANTHER" id="PTHR16017">
    <property type="entry name" value="GASTRULATION DEFECTIVE PROTEIN 1-RELATED"/>
    <property type="match status" value="1"/>
</dbReference>
<feature type="region of interest" description="Disordered" evidence="4">
    <location>
        <begin position="311"/>
        <end position="350"/>
    </location>
</feature>
<proteinExistence type="predicted"/>
<gene>
    <name evidence="5" type="ORF">QBC42DRAFT_340310</name>
</gene>
<dbReference type="PROSITE" id="PS50082">
    <property type="entry name" value="WD_REPEATS_2"/>
    <property type="match status" value="3"/>
</dbReference>
<dbReference type="Proteomes" id="UP001321749">
    <property type="component" value="Unassembled WGS sequence"/>
</dbReference>
<organism evidence="5 6">
    <name type="scientific">Cladorrhinum samala</name>
    <dbReference type="NCBI Taxonomy" id="585594"/>
    <lineage>
        <taxon>Eukaryota</taxon>
        <taxon>Fungi</taxon>
        <taxon>Dikarya</taxon>
        <taxon>Ascomycota</taxon>
        <taxon>Pezizomycotina</taxon>
        <taxon>Sordariomycetes</taxon>
        <taxon>Sordariomycetidae</taxon>
        <taxon>Sordariales</taxon>
        <taxon>Podosporaceae</taxon>
        <taxon>Cladorrhinum</taxon>
    </lineage>
</organism>
<dbReference type="InterPro" id="IPR036322">
    <property type="entry name" value="WD40_repeat_dom_sf"/>
</dbReference>
<dbReference type="EMBL" id="MU865035">
    <property type="protein sequence ID" value="KAK4459505.1"/>
    <property type="molecule type" value="Genomic_DNA"/>
</dbReference>
<keyword evidence="6" id="KW-1185">Reference proteome</keyword>
<keyword evidence="1 3" id="KW-0853">WD repeat</keyword>
<feature type="repeat" description="WD" evidence="3">
    <location>
        <begin position="666"/>
        <end position="697"/>
    </location>
</feature>
<feature type="region of interest" description="Disordered" evidence="4">
    <location>
        <begin position="389"/>
        <end position="437"/>
    </location>
</feature>